<keyword evidence="3" id="KW-0472">Membrane</keyword>
<dbReference type="NCBIfam" id="NF047847">
    <property type="entry name" value="SS_mature_LptM"/>
    <property type="match status" value="1"/>
</dbReference>
<keyword evidence="6" id="KW-0449">Lipoprotein</keyword>
<dbReference type="AlphaFoldDB" id="A0A095TM50"/>
<dbReference type="RefSeq" id="WP_231552717.1">
    <property type="nucleotide sequence ID" value="NZ_ARXV01000016.1"/>
</dbReference>
<evidence type="ECO:0000256" key="2">
    <source>
        <dbReference type="ARBA" id="ARBA00022729"/>
    </source>
</evidence>
<feature type="region of interest" description="Disordered" evidence="7">
    <location>
        <begin position="22"/>
        <end position="51"/>
    </location>
</feature>
<keyword evidence="5" id="KW-0998">Cell outer membrane</keyword>
<reference evidence="8 9" key="1">
    <citation type="submission" date="2012-09" db="EMBL/GenBank/DDBJ databases">
        <title>Genome Sequence of alkane-degrading Bacterium Alcanivorax sp. 19-m-6.</title>
        <authorList>
            <person name="Lai Q."/>
            <person name="Shao Z."/>
        </authorList>
    </citation>
    <scope>NUCLEOTIDE SEQUENCE [LARGE SCALE GENOMIC DNA]</scope>
    <source>
        <strain evidence="8 9">19-m-6</strain>
    </source>
</reference>
<dbReference type="InterPro" id="IPR032831">
    <property type="entry name" value="LptM_cons"/>
</dbReference>
<dbReference type="Proteomes" id="UP000029444">
    <property type="component" value="Unassembled WGS sequence"/>
</dbReference>
<gene>
    <name evidence="8" type="ORF">Y5S_03159</name>
</gene>
<comment type="subcellular location">
    <subcellularLocation>
        <location evidence="1">Cell outer membrane</location>
        <topology evidence="1">Lipid-anchor</topology>
    </subcellularLocation>
</comment>
<dbReference type="STRING" id="1177154.Y5S_03159"/>
<feature type="compositionally biased region" description="Low complexity" evidence="7">
    <location>
        <begin position="30"/>
        <end position="39"/>
    </location>
</feature>
<dbReference type="EMBL" id="ARXV01000016">
    <property type="protein sequence ID" value="KGD63523.1"/>
    <property type="molecule type" value="Genomic_DNA"/>
</dbReference>
<evidence type="ECO:0000313" key="8">
    <source>
        <dbReference type="EMBL" id="KGD63523.1"/>
    </source>
</evidence>
<keyword evidence="2" id="KW-0732">Signal</keyword>
<evidence type="ECO:0000313" key="9">
    <source>
        <dbReference type="Proteomes" id="UP000029444"/>
    </source>
</evidence>
<evidence type="ECO:0000256" key="4">
    <source>
        <dbReference type="ARBA" id="ARBA00023139"/>
    </source>
</evidence>
<evidence type="ECO:0000256" key="1">
    <source>
        <dbReference type="ARBA" id="ARBA00004459"/>
    </source>
</evidence>
<protein>
    <recommendedName>
        <fullName evidence="10">Lipoprotein</fullName>
    </recommendedName>
</protein>
<accession>A0A095TM50</accession>
<dbReference type="PATRIC" id="fig|1177154.3.peg.3201"/>
<organism evidence="8 9">
    <name type="scientific">Alcanivorax nanhaiticus</name>
    <dbReference type="NCBI Taxonomy" id="1177154"/>
    <lineage>
        <taxon>Bacteria</taxon>
        <taxon>Pseudomonadati</taxon>
        <taxon>Pseudomonadota</taxon>
        <taxon>Gammaproteobacteria</taxon>
        <taxon>Oceanospirillales</taxon>
        <taxon>Alcanivoracaceae</taxon>
        <taxon>Alcanivorax</taxon>
    </lineage>
</organism>
<sequence length="51" mass="5356">MRLSALCLLALLAGCGQKGPLYFAPEEPVQPAASQPAPDTADDAQQDDQQD</sequence>
<name>A0A095TM50_9GAMM</name>
<evidence type="ECO:0000256" key="5">
    <source>
        <dbReference type="ARBA" id="ARBA00023237"/>
    </source>
</evidence>
<dbReference type="Pfam" id="PF13627">
    <property type="entry name" value="LptM_cons"/>
    <property type="match status" value="1"/>
</dbReference>
<evidence type="ECO:0008006" key="10">
    <source>
        <dbReference type="Google" id="ProtNLM"/>
    </source>
</evidence>
<evidence type="ECO:0000256" key="7">
    <source>
        <dbReference type="SAM" id="MobiDB-lite"/>
    </source>
</evidence>
<dbReference type="GO" id="GO:0009279">
    <property type="term" value="C:cell outer membrane"/>
    <property type="evidence" value="ECO:0007669"/>
    <property type="project" value="UniProtKB-SubCell"/>
</dbReference>
<keyword evidence="9" id="KW-1185">Reference proteome</keyword>
<comment type="caution">
    <text evidence="8">The sequence shown here is derived from an EMBL/GenBank/DDBJ whole genome shotgun (WGS) entry which is preliminary data.</text>
</comment>
<feature type="compositionally biased region" description="Acidic residues" evidence="7">
    <location>
        <begin position="40"/>
        <end position="51"/>
    </location>
</feature>
<evidence type="ECO:0000256" key="3">
    <source>
        <dbReference type="ARBA" id="ARBA00023136"/>
    </source>
</evidence>
<keyword evidence="4" id="KW-0564">Palmitate</keyword>
<proteinExistence type="predicted"/>
<dbReference type="PROSITE" id="PS51257">
    <property type="entry name" value="PROKAR_LIPOPROTEIN"/>
    <property type="match status" value="1"/>
</dbReference>
<evidence type="ECO:0000256" key="6">
    <source>
        <dbReference type="ARBA" id="ARBA00023288"/>
    </source>
</evidence>